<protein>
    <submittedName>
        <fullName evidence="5">Putative ABC transport system ATP-binding protein</fullName>
    </submittedName>
</protein>
<dbReference type="InterPro" id="IPR003593">
    <property type="entry name" value="AAA+_ATPase"/>
</dbReference>
<dbReference type="PANTHER" id="PTHR24220">
    <property type="entry name" value="IMPORT ATP-BINDING PROTEIN"/>
    <property type="match status" value="1"/>
</dbReference>
<dbReference type="InterPro" id="IPR003439">
    <property type="entry name" value="ABC_transporter-like_ATP-bd"/>
</dbReference>
<dbReference type="PROSITE" id="PS00211">
    <property type="entry name" value="ABC_TRANSPORTER_1"/>
    <property type="match status" value="1"/>
</dbReference>
<feature type="domain" description="ABC transporter" evidence="4">
    <location>
        <begin position="6"/>
        <end position="231"/>
    </location>
</feature>
<sequence length="232" mass="24906">MSAPVLDVRDVRKSYGDLEVLHGVSLTVERGEQVAVVGPSGSGKSTLLHIIGTLDRPTSGTVVIDGRDTSGMSEAELAGLRSHRIGFVFQSFHLLDGVSATDNVAQGLLYRGVRRRERTQRAREALRRVGLGHRLEHDPRLMSGGERQRVAIARALLNRPAIVFADEPTGNLDSHSGAEVLGLLDELHAEGTTIVVITHEHEVAAAMQRRVEIRDGLINADTAVAPGAGGLR</sequence>
<dbReference type="InterPro" id="IPR015854">
    <property type="entry name" value="ABC_transpr_LolD-like"/>
</dbReference>
<proteinExistence type="predicted"/>
<dbReference type="GO" id="GO:0005524">
    <property type="term" value="F:ATP binding"/>
    <property type="evidence" value="ECO:0007669"/>
    <property type="project" value="UniProtKB-KW"/>
</dbReference>
<keyword evidence="3 5" id="KW-0067">ATP-binding</keyword>
<keyword evidence="1" id="KW-0813">Transport</keyword>
<evidence type="ECO:0000259" key="4">
    <source>
        <dbReference type="PROSITE" id="PS50893"/>
    </source>
</evidence>
<gene>
    <name evidence="5" type="ORF">HNR19_000789</name>
</gene>
<evidence type="ECO:0000256" key="2">
    <source>
        <dbReference type="ARBA" id="ARBA00022741"/>
    </source>
</evidence>
<keyword evidence="2" id="KW-0547">Nucleotide-binding</keyword>
<dbReference type="RefSeq" id="WP_179666727.1">
    <property type="nucleotide sequence ID" value="NZ_JACCFP010000001.1"/>
</dbReference>
<reference evidence="5 6" key="1">
    <citation type="submission" date="2020-07" db="EMBL/GenBank/DDBJ databases">
        <title>Sequencing the genomes of 1000 actinobacteria strains.</title>
        <authorList>
            <person name="Klenk H.-P."/>
        </authorList>
    </citation>
    <scope>NUCLEOTIDE SEQUENCE [LARGE SCALE GENOMIC DNA]</scope>
    <source>
        <strain evidence="5 6">DSM 103833</strain>
    </source>
</reference>
<dbReference type="CDD" id="cd03255">
    <property type="entry name" value="ABC_MJ0796_LolCDE_FtsE"/>
    <property type="match status" value="1"/>
</dbReference>
<organism evidence="5 6">
    <name type="scientific">Nocardioides thalensis</name>
    <dbReference type="NCBI Taxonomy" id="1914755"/>
    <lineage>
        <taxon>Bacteria</taxon>
        <taxon>Bacillati</taxon>
        <taxon>Actinomycetota</taxon>
        <taxon>Actinomycetes</taxon>
        <taxon>Propionibacteriales</taxon>
        <taxon>Nocardioidaceae</taxon>
        <taxon>Nocardioides</taxon>
    </lineage>
</organism>
<evidence type="ECO:0000313" key="5">
    <source>
        <dbReference type="EMBL" id="NYJ00091.1"/>
    </source>
</evidence>
<dbReference type="GO" id="GO:0016887">
    <property type="term" value="F:ATP hydrolysis activity"/>
    <property type="evidence" value="ECO:0007669"/>
    <property type="project" value="InterPro"/>
</dbReference>
<dbReference type="InterPro" id="IPR027417">
    <property type="entry name" value="P-loop_NTPase"/>
</dbReference>
<dbReference type="InterPro" id="IPR017871">
    <property type="entry name" value="ABC_transporter-like_CS"/>
</dbReference>
<dbReference type="Gene3D" id="3.40.50.300">
    <property type="entry name" value="P-loop containing nucleotide triphosphate hydrolases"/>
    <property type="match status" value="1"/>
</dbReference>
<dbReference type="SUPFAM" id="SSF52540">
    <property type="entry name" value="P-loop containing nucleoside triphosphate hydrolases"/>
    <property type="match status" value="1"/>
</dbReference>
<name>A0A853BYR2_9ACTN</name>
<evidence type="ECO:0000313" key="6">
    <source>
        <dbReference type="Proteomes" id="UP000530424"/>
    </source>
</evidence>
<evidence type="ECO:0000256" key="3">
    <source>
        <dbReference type="ARBA" id="ARBA00022840"/>
    </source>
</evidence>
<dbReference type="PROSITE" id="PS50893">
    <property type="entry name" value="ABC_TRANSPORTER_2"/>
    <property type="match status" value="1"/>
</dbReference>
<dbReference type="GO" id="GO:0022857">
    <property type="term" value="F:transmembrane transporter activity"/>
    <property type="evidence" value="ECO:0007669"/>
    <property type="project" value="TreeGrafter"/>
</dbReference>
<dbReference type="GO" id="GO:0098796">
    <property type="term" value="C:membrane protein complex"/>
    <property type="evidence" value="ECO:0007669"/>
    <property type="project" value="UniProtKB-ARBA"/>
</dbReference>
<dbReference type="SMART" id="SM00382">
    <property type="entry name" value="AAA"/>
    <property type="match status" value="1"/>
</dbReference>
<dbReference type="FunFam" id="3.40.50.300:FF:000032">
    <property type="entry name" value="Export ABC transporter ATP-binding protein"/>
    <property type="match status" value="1"/>
</dbReference>
<evidence type="ECO:0000256" key="1">
    <source>
        <dbReference type="ARBA" id="ARBA00022448"/>
    </source>
</evidence>
<dbReference type="Pfam" id="PF00005">
    <property type="entry name" value="ABC_tran"/>
    <property type="match status" value="1"/>
</dbReference>
<keyword evidence="6" id="KW-1185">Reference proteome</keyword>
<dbReference type="AlphaFoldDB" id="A0A853BYR2"/>
<dbReference type="InterPro" id="IPR017911">
    <property type="entry name" value="MacB-like_ATP-bd"/>
</dbReference>
<dbReference type="GO" id="GO:0005886">
    <property type="term" value="C:plasma membrane"/>
    <property type="evidence" value="ECO:0007669"/>
    <property type="project" value="TreeGrafter"/>
</dbReference>
<comment type="caution">
    <text evidence="5">The sequence shown here is derived from an EMBL/GenBank/DDBJ whole genome shotgun (WGS) entry which is preliminary data.</text>
</comment>
<dbReference type="PANTHER" id="PTHR24220:SF86">
    <property type="entry name" value="ABC TRANSPORTER ABCH.1"/>
    <property type="match status" value="1"/>
</dbReference>
<dbReference type="EMBL" id="JACCFP010000001">
    <property type="protein sequence ID" value="NYJ00091.1"/>
    <property type="molecule type" value="Genomic_DNA"/>
</dbReference>
<accession>A0A853BYR2</accession>
<dbReference type="Proteomes" id="UP000530424">
    <property type="component" value="Unassembled WGS sequence"/>
</dbReference>